<dbReference type="EMBL" id="MFLH01000007">
    <property type="protein sequence ID" value="OGG64919.1"/>
    <property type="molecule type" value="Genomic_DNA"/>
</dbReference>
<organism evidence="2 3">
    <name type="scientific">Candidatus Kaiserbacteria bacterium RIFCSPHIGHO2_02_FULL_54_11b</name>
    <dbReference type="NCBI Taxonomy" id="1798494"/>
    <lineage>
        <taxon>Bacteria</taxon>
        <taxon>Candidatus Kaiseribacteriota</taxon>
    </lineage>
</organism>
<dbReference type="Gene3D" id="3.90.320.10">
    <property type="match status" value="1"/>
</dbReference>
<protein>
    <recommendedName>
        <fullName evidence="1">PD-(D/E)XK endonuclease-like domain-containing protein</fullName>
    </recommendedName>
</protein>
<gene>
    <name evidence="2" type="ORF">A3C18_02695</name>
</gene>
<sequence>MSDYYKPDRKTDWNYGGNKWRLSRSKIDLFLDCPRCFYIDNKLGTARPKGFPFNLNSAVDALLKKEFDVHRAQNTPHPLMKAYGLDAVPFDDPRMDTWRDALRGGVIVEHATGMTITGGVDDIWKSPEGELIVVDYKATSKDGKIEALEEEWHKGYKRQLEIYQWLLRQNGFKVSNTGYWVYANADKDKDAFDGKLEFEITLVPYVGNADWVEGTIQKIKTCLDSSELPNVGEDCDYCKYREAVGKKMPAFAKKKT</sequence>
<dbReference type="STRING" id="1798494.A3C18_02695"/>
<name>A0A1F6DTZ3_9BACT</name>
<accession>A0A1F6DTZ3</accession>
<dbReference type="AlphaFoldDB" id="A0A1F6DTZ3"/>
<feature type="domain" description="PD-(D/E)XK endonuclease-like" evidence="1">
    <location>
        <begin position="94"/>
        <end position="242"/>
    </location>
</feature>
<dbReference type="InterPro" id="IPR011604">
    <property type="entry name" value="PDDEXK-like_dom_sf"/>
</dbReference>
<proteinExistence type="predicted"/>
<dbReference type="Pfam" id="PF12705">
    <property type="entry name" value="PDDEXK_1"/>
    <property type="match status" value="1"/>
</dbReference>
<dbReference type="Proteomes" id="UP000178328">
    <property type="component" value="Unassembled WGS sequence"/>
</dbReference>
<reference evidence="2 3" key="1">
    <citation type="journal article" date="2016" name="Nat. Commun.">
        <title>Thousands of microbial genomes shed light on interconnected biogeochemical processes in an aquifer system.</title>
        <authorList>
            <person name="Anantharaman K."/>
            <person name="Brown C.T."/>
            <person name="Hug L.A."/>
            <person name="Sharon I."/>
            <person name="Castelle C.J."/>
            <person name="Probst A.J."/>
            <person name="Thomas B.C."/>
            <person name="Singh A."/>
            <person name="Wilkins M.J."/>
            <person name="Karaoz U."/>
            <person name="Brodie E.L."/>
            <person name="Williams K.H."/>
            <person name="Hubbard S.S."/>
            <person name="Banfield J.F."/>
        </authorList>
    </citation>
    <scope>NUCLEOTIDE SEQUENCE [LARGE SCALE GENOMIC DNA]</scope>
</reference>
<evidence type="ECO:0000313" key="3">
    <source>
        <dbReference type="Proteomes" id="UP000178328"/>
    </source>
</evidence>
<evidence type="ECO:0000313" key="2">
    <source>
        <dbReference type="EMBL" id="OGG64919.1"/>
    </source>
</evidence>
<evidence type="ECO:0000259" key="1">
    <source>
        <dbReference type="Pfam" id="PF12705"/>
    </source>
</evidence>
<dbReference type="InterPro" id="IPR038726">
    <property type="entry name" value="PDDEXK_AddAB-type"/>
</dbReference>
<comment type="caution">
    <text evidence="2">The sequence shown here is derived from an EMBL/GenBank/DDBJ whole genome shotgun (WGS) entry which is preliminary data.</text>
</comment>